<dbReference type="PANTHER" id="PTHR47994:SF5">
    <property type="entry name" value="F14D16.11-RELATED"/>
    <property type="match status" value="1"/>
</dbReference>
<dbReference type="EMBL" id="OX459124">
    <property type="protein sequence ID" value="CAI9112850.1"/>
    <property type="molecule type" value="Genomic_DNA"/>
</dbReference>
<evidence type="ECO:0000313" key="2">
    <source>
        <dbReference type="EMBL" id="CAI9112850.1"/>
    </source>
</evidence>
<reference evidence="2" key="1">
    <citation type="submission" date="2023-03" db="EMBL/GenBank/DDBJ databases">
        <authorList>
            <person name="Julca I."/>
        </authorList>
    </citation>
    <scope>NUCLEOTIDE SEQUENCE</scope>
</reference>
<dbReference type="AlphaFoldDB" id="A0AAV1DYA2"/>
<evidence type="ECO:0000256" key="1">
    <source>
        <dbReference type="SAM" id="MobiDB-lite"/>
    </source>
</evidence>
<keyword evidence="3" id="KW-1185">Reference proteome</keyword>
<dbReference type="Proteomes" id="UP001161247">
    <property type="component" value="Chromosome 7"/>
</dbReference>
<dbReference type="PANTHER" id="PTHR47994">
    <property type="entry name" value="F14D16.11-RELATED"/>
    <property type="match status" value="1"/>
</dbReference>
<evidence type="ECO:0000313" key="3">
    <source>
        <dbReference type="Proteomes" id="UP001161247"/>
    </source>
</evidence>
<gene>
    <name evidence="2" type="ORF">OLC1_LOCUS19966</name>
</gene>
<organism evidence="2 3">
    <name type="scientific">Oldenlandia corymbosa var. corymbosa</name>
    <dbReference type="NCBI Taxonomy" id="529605"/>
    <lineage>
        <taxon>Eukaryota</taxon>
        <taxon>Viridiplantae</taxon>
        <taxon>Streptophyta</taxon>
        <taxon>Embryophyta</taxon>
        <taxon>Tracheophyta</taxon>
        <taxon>Spermatophyta</taxon>
        <taxon>Magnoliopsida</taxon>
        <taxon>eudicotyledons</taxon>
        <taxon>Gunneridae</taxon>
        <taxon>Pentapetalae</taxon>
        <taxon>asterids</taxon>
        <taxon>lamiids</taxon>
        <taxon>Gentianales</taxon>
        <taxon>Rubiaceae</taxon>
        <taxon>Rubioideae</taxon>
        <taxon>Spermacoceae</taxon>
        <taxon>Hedyotis-Oldenlandia complex</taxon>
        <taxon>Oldenlandia</taxon>
    </lineage>
</organism>
<feature type="region of interest" description="Disordered" evidence="1">
    <location>
        <begin position="114"/>
        <end position="133"/>
    </location>
</feature>
<protein>
    <submittedName>
        <fullName evidence="2">OLC1v1013347C1</fullName>
    </submittedName>
</protein>
<name>A0AAV1DYA2_OLDCO</name>
<proteinExistence type="predicted"/>
<sequence length="207" mass="22559">MPKKAAGLRKCGKSCRIKGSGNQRPPDLGDDNFTPEEEDLIIKLHSTTGSSHYSTRIAPLGLEASTQQHFFSNDGISAGNQSLDLLSQLQAITMVTDATDYAKHSSQQMQIECTYSSASSSSPSPECPPSKTNQAITPSSGFSWCDFLLEDCYVSTSSQEQGNSIVFPPTDELNSIQVQNTSDAAKKRNEYAHEDSRGFNSSKWFIC</sequence>
<accession>A0AAV1DYA2</accession>
<dbReference type="InterPro" id="IPR015495">
    <property type="entry name" value="Myb_TF_plants"/>
</dbReference>